<evidence type="ECO:0000259" key="5">
    <source>
        <dbReference type="PROSITE" id="PS51843"/>
    </source>
</evidence>
<dbReference type="InterPro" id="IPR000536">
    <property type="entry name" value="Nucl_hrmn_rcpt_lig-bd"/>
</dbReference>
<dbReference type="Pfam" id="PF00104">
    <property type="entry name" value="Hormone_recep"/>
    <property type="match status" value="1"/>
</dbReference>
<keyword evidence="4 6" id="KW-0675">Receptor</keyword>
<protein>
    <submittedName>
        <fullName evidence="6">Nuclear hormone receptor FTZ-F1</fullName>
    </submittedName>
</protein>
<proteinExistence type="predicted"/>
<name>A0ABR1ATF9_POLSC</name>
<dbReference type="Gene3D" id="1.10.565.10">
    <property type="entry name" value="Retinoid X Receptor"/>
    <property type="match status" value="1"/>
</dbReference>
<evidence type="ECO:0000256" key="2">
    <source>
        <dbReference type="ARBA" id="ARBA00023015"/>
    </source>
</evidence>
<evidence type="ECO:0000313" key="6">
    <source>
        <dbReference type="EMBL" id="KAK6627222.1"/>
    </source>
</evidence>
<evidence type="ECO:0000256" key="4">
    <source>
        <dbReference type="ARBA" id="ARBA00023170"/>
    </source>
</evidence>
<gene>
    <name evidence="6" type="primary">FTZF1</name>
    <name evidence="6" type="ORF">RUM44_009699</name>
</gene>
<sequence>MLLENIIGCWVEVCYAHGARNNKMEQPRRQGLLTLRKSLSMSEALERARRLRIIELKLLNSEISCSELVDDQMKLLQHSWSDMLVLDHLHQRMHNNLPDETTLPNGQKFDLLCLGLLGVPTLADHFTDLTNKLQDLKFDVSDYICVKFLLLLNPDVRGISNRKHVQEGHEQVLQALLDYTLTSYPHIQDKFTKLQQVLPEIHQMASRGEDHLYHKHCSGGAPTQTLLMEMLHAKRK</sequence>
<dbReference type="PANTHER" id="PTHR24086">
    <property type="entry name" value="NUCLEAR RECEPTOR SUBFAMILY 5 GROUP A"/>
    <property type="match status" value="1"/>
</dbReference>
<evidence type="ECO:0000256" key="3">
    <source>
        <dbReference type="ARBA" id="ARBA00023163"/>
    </source>
</evidence>
<dbReference type="PANTHER" id="PTHR24086:SF15">
    <property type="entry name" value="NUCLEAR HORMONE RECEPTOR FTZ-F1"/>
    <property type="match status" value="1"/>
</dbReference>
<comment type="subcellular location">
    <subcellularLocation>
        <location evidence="1">Nucleus</location>
    </subcellularLocation>
</comment>
<organism evidence="6 7">
    <name type="scientific">Polyplax serrata</name>
    <name type="common">Common mouse louse</name>
    <dbReference type="NCBI Taxonomy" id="468196"/>
    <lineage>
        <taxon>Eukaryota</taxon>
        <taxon>Metazoa</taxon>
        <taxon>Ecdysozoa</taxon>
        <taxon>Arthropoda</taxon>
        <taxon>Hexapoda</taxon>
        <taxon>Insecta</taxon>
        <taxon>Pterygota</taxon>
        <taxon>Neoptera</taxon>
        <taxon>Paraneoptera</taxon>
        <taxon>Psocodea</taxon>
        <taxon>Troctomorpha</taxon>
        <taxon>Phthiraptera</taxon>
        <taxon>Anoplura</taxon>
        <taxon>Polyplacidae</taxon>
        <taxon>Polyplax</taxon>
    </lineage>
</organism>
<dbReference type="Proteomes" id="UP001359485">
    <property type="component" value="Unassembled WGS sequence"/>
</dbReference>
<dbReference type="EMBL" id="JAWJWF010000045">
    <property type="protein sequence ID" value="KAK6627222.1"/>
    <property type="molecule type" value="Genomic_DNA"/>
</dbReference>
<feature type="domain" description="NR LBD" evidence="5">
    <location>
        <begin position="1"/>
        <end position="234"/>
    </location>
</feature>
<evidence type="ECO:0000313" key="7">
    <source>
        <dbReference type="Proteomes" id="UP001359485"/>
    </source>
</evidence>
<dbReference type="SUPFAM" id="SSF48508">
    <property type="entry name" value="Nuclear receptor ligand-binding domain"/>
    <property type="match status" value="1"/>
</dbReference>
<dbReference type="InterPro" id="IPR016355">
    <property type="entry name" value="NR5-like"/>
</dbReference>
<evidence type="ECO:0000256" key="1">
    <source>
        <dbReference type="ARBA" id="ARBA00004123"/>
    </source>
</evidence>
<accession>A0ABR1ATF9</accession>
<reference evidence="6 7" key="1">
    <citation type="submission" date="2023-09" db="EMBL/GenBank/DDBJ databases">
        <title>Genomes of two closely related lineages of the louse Polyplax serrata with different host specificities.</title>
        <authorList>
            <person name="Martinu J."/>
            <person name="Tarabai H."/>
            <person name="Stefka J."/>
            <person name="Hypsa V."/>
        </authorList>
    </citation>
    <scope>NUCLEOTIDE SEQUENCE [LARGE SCALE GENOMIC DNA]</scope>
    <source>
        <strain evidence="6">98ZLc_SE</strain>
    </source>
</reference>
<dbReference type="InterPro" id="IPR001723">
    <property type="entry name" value="Nuclear_hrmn_rcpt"/>
</dbReference>
<keyword evidence="3" id="KW-0804">Transcription</keyword>
<dbReference type="SMART" id="SM00430">
    <property type="entry name" value="HOLI"/>
    <property type="match status" value="1"/>
</dbReference>
<dbReference type="PROSITE" id="PS51843">
    <property type="entry name" value="NR_LBD"/>
    <property type="match status" value="1"/>
</dbReference>
<comment type="caution">
    <text evidence="6">The sequence shown here is derived from an EMBL/GenBank/DDBJ whole genome shotgun (WGS) entry which is preliminary data.</text>
</comment>
<keyword evidence="2" id="KW-0805">Transcription regulation</keyword>
<keyword evidence="7" id="KW-1185">Reference proteome</keyword>
<dbReference type="InterPro" id="IPR035500">
    <property type="entry name" value="NHR-like_dom_sf"/>
</dbReference>
<dbReference type="PRINTS" id="PR00398">
    <property type="entry name" value="STRDHORMONER"/>
</dbReference>